<accession>A0ABR5BWB2</accession>
<dbReference type="EMBL" id="KN848662">
    <property type="protein sequence ID" value="KIR79894.1"/>
    <property type="molecule type" value="Genomic_DNA"/>
</dbReference>
<reference evidence="1 2" key="1">
    <citation type="submission" date="2015-01" db="EMBL/GenBank/DDBJ databases">
        <title>The Genome Sequence of Cryptococcus gattii EJB2.</title>
        <authorList>
            <consortium name="The Broad Institute Genomics Platform"/>
            <person name="Cuomo C."/>
            <person name="Litvintseva A."/>
            <person name="Chen Y."/>
            <person name="Heitman J."/>
            <person name="Sun S."/>
            <person name="Springer D."/>
            <person name="Dromer F."/>
            <person name="Young S."/>
            <person name="Zeng Q."/>
            <person name="Gargeya S."/>
            <person name="Abouelleil A."/>
            <person name="Alvarado L."/>
            <person name="Chapman S.B."/>
            <person name="Gainer-Dewar J."/>
            <person name="Goldberg J."/>
            <person name="Griggs A."/>
            <person name="Gujja S."/>
            <person name="Hansen M."/>
            <person name="Howarth C."/>
            <person name="Imamovic A."/>
            <person name="Larimer J."/>
            <person name="Murphy C."/>
            <person name="Naylor J."/>
            <person name="Pearson M."/>
            <person name="Priest M."/>
            <person name="Roberts A."/>
            <person name="Saif S."/>
            <person name="Shea T."/>
            <person name="Sykes S."/>
            <person name="Wortman J."/>
            <person name="Nusbaum C."/>
            <person name="Birren B."/>
        </authorList>
    </citation>
    <scope>NUCLEOTIDE SEQUENCE [LARGE SCALE GENOMIC DNA]</scope>
    <source>
        <strain evidence="1 2">EJB2</strain>
    </source>
</reference>
<name>A0ABR5BWB2_9TREE</name>
<sequence length="55" mass="6234">MLAMTSVGQSNSLIDWLDKAQFGQDVDVLTGRRRRAPPRYLWVIHPLSSFSASEE</sequence>
<dbReference type="Proteomes" id="UP000054272">
    <property type="component" value="Unassembled WGS sequence"/>
</dbReference>
<protein>
    <submittedName>
        <fullName evidence="1">Uncharacterized protein</fullName>
    </submittedName>
</protein>
<gene>
    <name evidence="1" type="ORF">I306_03057</name>
</gene>
<evidence type="ECO:0000313" key="1">
    <source>
        <dbReference type="EMBL" id="KIR79894.1"/>
    </source>
</evidence>
<keyword evidence="2" id="KW-1185">Reference proteome</keyword>
<proteinExistence type="predicted"/>
<evidence type="ECO:0000313" key="2">
    <source>
        <dbReference type="Proteomes" id="UP000054272"/>
    </source>
</evidence>
<organism evidence="1 2">
    <name type="scientific">Cryptococcus gattii EJB2</name>
    <dbReference type="NCBI Taxonomy" id="1296103"/>
    <lineage>
        <taxon>Eukaryota</taxon>
        <taxon>Fungi</taxon>
        <taxon>Dikarya</taxon>
        <taxon>Basidiomycota</taxon>
        <taxon>Agaricomycotina</taxon>
        <taxon>Tremellomycetes</taxon>
        <taxon>Tremellales</taxon>
        <taxon>Cryptococcaceae</taxon>
        <taxon>Cryptococcus</taxon>
        <taxon>Cryptococcus gattii species complex</taxon>
    </lineage>
</organism>